<dbReference type="EMBL" id="MK671726">
    <property type="protein sequence ID" value="QDH75924.1"/>
    <property type="molecule type" value="Genomic_DNA"/>
</dbReference>
<feature type="chain" id="PRO_5022178883" description="TrbM protein" evidence="1">
    <location>
        <begin position="21"/>
        <end position="111"/>
    </location>
</feature>
<geneLocation type="plasmid" evidence="2">
    <name>pAER57</name>
</geneLocation>
<organism evidence="2">
    <name type="scientific">Ectopseudomonas mendocina</name>
    <name type="common">Pseudomonas mendocina</name>
    <dbReference type="NCBI Taxonomy" id="300"/>
    <lineage>
        <taxon>Bacteria</taxon>
        <taxon>Pseudomonadati</taxon>
        <taxon>Pseudomonadota</taxon>
        <taxon>Gammaproteobacteria</taxon>
        <taxon>Pseudomonadales</taxon>
        <taxon>Pseudomonadaceae</taxon>
        <taxon>Ectopseudomonas</taxon>
    </lineage>
</organism>
<dbReference type="RefSeq" id="WP_053225449.1">
    <property type="nucleotide sequence ID" value="NZ_MK671726.1"/>
</dbReference>
<evidence type="ECO:0008006" key="3">
    <source>
        <dbReference type="Google" id="ProtNLM"/>
    </source>
</evidence>
<evidence type="ECO:0000256" key="1">
    <source>
        <dbReference type="SAM" id="SignalP"/>
    </source>
</evidence>
<dbReference type="AlphaFoldDB" id="A0A514C8H7"/>
<dbReference type="Pfam" id="PF07424">
    <property type="entry name" value="TrbM"/>
    <property type="match status" value="1"/>
</dbReference>
<sequence length="111" mass="12073">MRTPILTLLAALAFAGAVQANELPEPPTNYDYGSKSDSEACGATLCLLGMIRDGDCNKYVTKYFSIIRTKKGKFSPSRTAEARGDFVAQCAEDQDRAKAANDKWGTVQRGF</sequence>
<proteinExistence type="predicted"/>
<evidence type="ECO:0000313" key="2">
    <source>
        <dbReference type="EMBL" id="QDH75924.1"/>
    </source>
</evidence>
<protein>
    <recommendedName>
        <fullName evidence="3">TrbM protein</fullName>
    </recommendedName>
</protein>
<keyword evidence="2" id="KW-0614">Plasmid</keyword>
<keyword evidence="1" id="KW-0732">Signal</keyword>
<feature type="signal peptide" evidence="1">
    <location>
        <begin position="1"/>
        <end position="20"/>
    </location>
</feature>
<dbReference type="InterPro" id="IPR009989">
    <property type="entry name" value="TrbM"/>
</dbReference>
<reference evidence="2" key="1">
    <citation type="journal article" date="2019" name="Front. Microbiol.">
        <title>Identification of a Novel Plasmid Lineage Associated With the Dissemination of Metallo-beta-Lactamase Genes Among Pseudomonads.</title>
        <authorList>
            <person name="Di Pilato V."/>
            <person name="Antonelli A."/>
            <person name="Giani T."/>
            <person name="Henrici De Angelis L."/>
            <person name="Rossolini G.M."/>
            <person name="Pollini S."/>
        </authorList>
    </citation>
    <scope>NUCLEOTIDE SEQUENCE</scope>
    <source>
        <strain evidence="2">57</strain>
        <plasmid evidence="2">pAER57</plasmid>
    </source>
</reference>
<name>A0A514C8H7_ECTME</name>
<accession>A0A514C8H7</accession>